<feature type="chain" id="PRO_5045569732" evidence="1">
    <location>
        <begin position="42"/>
        <end position="260"/>
    </location>
</feature>
<dbReference type="InterPro" id="IPR036779">
    <property type="entry name" value="LysM_dom_sf"/>
</dbReference>
<dbReference type="Pfam" id="PF01476">
    <property type="entry name" value="LysM"/>
    <property type="match status" value="1"/>
</dbReference>
<keyword evidence="4" id="KW-1185">Reference proteome</keyword>
<dbReference type="Gene3D" id="2.70.70.10">
    <property type="entry name" value="Glucose Permease (Domain IIA)"/>
    <property type="match status" value="1"/>
</dbReference>
<comment type="caution">
    <text evidence="3">The sequence shown here is derived from an EMBL/GenBank/DDBJ whole genome shotgun (WGS) entry which is preliminary data.</text>
</comment>
<evidence type="ECO:0000313" key="4">
    <source>
        <dbReference type="Proteomes" id="UP001354931"/>
    </source>
</evidence>
<evidence type="ECO:0000256" key="1">
    <source>
        <dbReference type="SAM" id="SignalP"/>
    </source>
</evidence>
<dbReference type="SUPFAM" id="SSF54106">
    <property type="entry name" value="LysM domain"/>
    <property type="match status" value="1"/>
</dbReference>
<gene>
    <name evidence="3" type="ORF">OKJ99_19435</name>
</gene>
<dbReference type="EMBL" id="JAOZYC010000122">
    <property type="protein sequence ID" value="MEB8339665.1"/>
    <property type="molecule type" value="Genomic_DNA"/>
</dbReference>
<dbReference type="Proteomes" id="UP001354931">
    <property type="component" value="Unassembled WGS sequence"/>
</dbReference>
<feature type="domain" description="LysM" evidence="2">
    <location>
        <begin position="51"/>
        <end position="100"/>
    </location>
</feature>
<proteinExistence type="predicted"/>
<dbReference type="Pfam" id="PF01551">
    <property type="entry name" value="Peptidase_M23"/>
    <property type="match status" value="1"/>
</dbReference>
<feature type="signal peptide" evidence="1">
    <location>
        <begin position="1"/>
        <end position="41"/>
    </location>
</feature>
<dbReference type="InterPro" id="IPR018392">
    <property type="entry name" value="LysM"/>
</dbReference>
<keyword evidence="1" id="KW-0732">Signal</keyword>
<dbReference type="InterPro" id="IPR050570">
    <property type="entry name" value="Cell_wall_metabolism_enzyme"/>
</dbReference>
<organism evidence="3 4">
    <name type="scientific">Streptomyces endophyticus</name>
    <dbReference type="NCBI Taxonomy" id="714166"/>
    <lineage>
        <taxon>Bacteria</taxon>
        <taxon>Bacillati</taxon>
        <taxon>Actinomycetota</taxon>
        <taxon>Actinomycetes</taxon>
        <taxon>Kitasatosporales</taxon>
        <taxon>Streptomycetaceae</taxon>
        <taxon>Streptomyces</taxon>
    </lineage>
</organism>
<dbReference type="PROSITE" id="PS51782">
    <property type="entry name" value="LYSM"/>
    <property type="match status" value="1"/>
</dbReference>
<reference evidence="3 4" key="1">
    <citation type="submission" date="2022-10" db="EMBL/GenBank/DDBJ databases">
        <authorList>
            <person name="Xie J."/>
            <person name="Shen N."/>
        </authorList>
    </citation>
    <scope>NUCLEOTIDE SEQUENCE [LARGE SCALE GENOMIC DNA]</scope>
    <source>
        <strain evidence="3 4">YIM65594</strain>
    </source>
</reference>
<dbReference type="InterPro" id="IPR011055">
    <property type="entry name" value="Dup_hybrid_motif"/>
</dbReference>
<dbReference type="CDD" id="cd00118">
    <property type="entry name" value="LysM"/>
    <property type="match status" value="1"/>
</dbReference>
<dbReference type="InterPro" id="IPR016047">
    <property type="entry name" value="M23ase_b-sheet_dom"/>
</dbReference>
<dbReference type="RefSeq" id="WP_326017979.1">
    <property type="nucleotide sequence ID" value="NZ_JAOZYC010000122.1"/>
</dbReference>
<name>A0ABU6F6M9_9ACTN</name>
<evidence type="ECO:0000259" key="2">
    <source>
        <dbReference type="PROSITE" id="PS51782"/>
    </source>
</evidence>
<dbReference type="PANTHER" id="PTHR21666">
    <property type="entry name" value="PEPTIDASE-RELATED"/>
    <property type="match status" value="1"/>
</dbReference>
<protein>
    <submittedName>
        <fullName evidence="3">LysM peptidoglycan-binding domain-containing M23 family metallopeptidase</fullName>
    </submittedName>
</protein>
<sequence length="260" mass="25615">MPAKGKHRLSTSQRIARVAAVASAGGAALALPLMGASGAQAATSGATADTTTYTVKAGDTLSKIAKAQDVGGGWKKLYEDNKDAVGSNADHLKIGVKLAVGGAADSDSGSEAAAATAQASAKTTASGDYAAPVDGAKGTDYGNSGSMWSSGSHTGADFSIPTGTSVKSIAEGTVVSTGSGGAYGNEVVIEHADGHFSQYGHLSSIGVAQGDTVTAGQEIAKSGATGNVTGPHLHFEVRTTADYGSDVDPIAYLSEHGVNA</sequence>
<dbReference type="Gene3D" id="3.10.350.10">
    <property type="entry name" value="LysM domain"/>
    <property type="match status" value="1"/>
</dbReference>
<accession>A0ABU6F6M9</accession>
<evidence type="ECO:0000313" key="3">
    <source>
        <dbReference type="EMBL" id="MEB8339665.1"/>
    </source>
</evidence>
<dbReference type="SMART" id="SM00257">
    <property type="entry name" value="LysM"/>
    <property type="match status" value="1"/>
</dbReference>
<dbReference type="CDD" id="cd12797">
    <property type="entry name" value="M23_peptidase"/>
    <property type="match status" value="1"/>
</dbReference>
<dbReference type="SUPFAM" id="SSF51261">
    <property type="entry name" value="Duplicated hybrid motif"/>
    <property type="match status" value="1"/>
</dbReference>
<dbReference type="PANTHER" id="PTHR21666:SF270">
    <property type="entry name" value="MUREIN HYDROLASE ACTIVATOR ENVC"/>
    <property type="match status" value="1"/>
</dbReference>